<evidence type="ECO:0000313" key="3">
    <source>
        <dbReference type="EMBL" id="PTQ89912.1"/>
    </source>
</evidence>
<dbReference type="SUPFAM" id="SSF110997">
    <property type="entry name" value="Sporulation related repeat"/>
    <property type="match status" value="1"/>
</dbReference>
<dbReference type="GO" id="GO:0042834">
    <property type="term" value="F:peptidoglycan binding"/>
    <property type="evidence" value="ECO:0007669"/>
    <property type="project" value="InterPro"/>
</dbReference>
<organism evidence="3 4">
    <name type="scientific">Agitococcus lubricus</name>
    <dbReference type="NCBI Taxonomy" id="1077255"/>
    <lineage>
        <taxon>Bacteria</taxon>
        <taxon>Pseudomonadati</taxon>
        <taxon>Pseudomonadota</taxon>
        <taxon>Gammaproteobacteria</taxon>
        <taxon>Moraxellales</taxon>
        <taxon>Moraxellaceae</taxon>
        <taxon>Agitococcus</taxon>
    </lineage>
</organism>
<dbReference type="EMBL" id="QAON01000005">
    <property type="protein sequence ID" value="PTQ89912.1"/>
    <property type="molecule type" value="Genomic_DNA"/>
</dbReference>
<evidence type="ECO:0000259" key="2">
    <source>
        <dbReference type="PROSITE" id="PS51724"/>
    </source>
</evidence>
<dbReference type="AlphaFoldDB" id="A0A2T5J0P4"/>
<dbReference type="Pfam" id="PF05036">
    <property type="entry name" value="SPOR"/>
    <property type="match status" value="1"/>
</dbReference>
<dbReference type="Gene3D" id="3.30.70.1070">
    <property type="entry name" value="Sporulation related repeat"/>
    <property type="match status" value="1"/>
</dbReference>
<dbReference type="InterPro" id="IPR007730">
    <property type="entry name" value="SPOR-like_dom"/>
</dbReference>
<proteinExistence type="predicted"/>
<dbReference type="PROSITE" id="PS51724">
    <property type="entry name" value="SPOR"/>
    <property type="match status" value="1"/>
</dbReference>
<dbReference type="OrthoDB" id="6193567at2"/>
<sequence>MPLVFGLLVVFNAVFLAWQFFEQQNRSQTPVVITDEQQGQRLQLLTERADLKKEESSDTQESATATTASTPKQNSPSCLRVGPFVNQSMLKHVKATFEKSGFDVKQISLHNQSTNYFVYIPPVSNLDKAQMILADLQKAGISATIVTESNLANAIAIDTVQSSEDADKLKKRVMDLGYRAEARTSVSNQEEQWLLLLQAGDVARAQADRLLVGSPKIRRESVSCP</sequence>
<protein>
    <recommendedName>
        <fullName evidence="2">SPOR domain-containing protein</fullName>
    </recommendedName>
</protein>
<feature type="compositionally biased region" description="Low complexity" evidence="1">
    <location>
        <begin position="59"/>
        <end position="70"/>
    </location>
</feature>
<dbReference type="InterPro" id="IPR036680">
    <property type="entry name" value="SPOR-like_sf"/>
</dbReference>
<reference evidence="3 4" key="1">
    <citation type="submission" date="2018-04" db="EMBL/GenBank/DDBJ databases">
        <title>Genomic Encyclopedia of Archaeal and Bacterial Type Strains, Phase II (KMG-II): from individual species to whole genera.</title>
        <authorList>
            <person name="Goeker M."/>
        </authorList>
    </citation>
    <scope>NUCLEOTIDE SEQUENCE [LARGE SCALE GENOMIC DNA]</scope>
    <source>
        <strain evidence="3 4">DSM 5822</strain>
    </source>
</reference>
<accession>A0A2T5J0P4</accession>
<feature type="region of interest" description="Disordered" evidence="1">
    <location>
        <begin position="48"/>
        <end position="77"/>
    </location>
</feature>
<dbReference type="Proteomes" id="UP000244223">
    <property type="component" value="Unassembled WGS sequence"/>
</dbReference>
<name>A0A2T5J0P4_9GAMM</name>
<feature type="domain" description="SPOR" evidence="2">
    <location>
        <begin position="71"/>
        <end position="149"/>
    </location>
</feature>
<keyword evidence="4" id="KW-1185">Reference proteome</keyword>
<gene>
    <name evidence="3" type="ORF">C8N29_105241</name>
</gene>
<comment type="caution">
    <text evidence="3">The sequence shown here is derived from an EMBL/GenBank/DDBJ whole genome shotgun (WGS) entry which is preliminary data.</text>
</comment>
<evidence type="ECO:0000256" key="1">
    <source>
        <dbReference type="SAM" id="MobiDB-lite"/>
    </source>
</evidence>
<evidence type="ECO:0000313" key="4">
    <source>
        <dbReference type="Proteomes" id="UP000244223"/>
    </source>
</evidence>
<dbReference type="RefSeq" id="WP_107865424.1">
    <property type="nucleotide sequence ID" value="NZ_QAON01000005.1"/>
</dbReference>